<feature type="region of interest" description="Disordered" evidence="2">
    <location>
        <begin position="1"/>
        <end position="33"/>
    </location>
</feature>
<dbReference type="InterPro" id="IPR038609">
    <property type="entry name" value="HDA1_su2/3_sf"/>
</dbReference>
<accession>A0AA39ZMV3</accession>
<feature type="region of interest" description="Disordered" evidence="2">
    <location>
        <begin position="170"/>
        <end position="471"/>
    </location>
</feature>
<feature type="compositionally biased region" description="Polar residues" evidence="2">
    <location>
        <begin position="390"/>
        <end position="414"/>
    </location>
</feature>
<keyword evidence="5" id="KW-1185">Reference proteome</keyword>
<dbReference type="InterPro" id="IPR000953">
    <property type="entry name" value="Chromo/chromo_shadow_dom"/>
</dbReference>
<evidence type="ECO:0000256" key="2">
    <source>
        <dbReference type="SAM" id="MobiDB-lite"/>
    </source>
</evidence>
<comment type="caution">
    <text evidence="4">The sequence shown here is derived from an EMBL/GenBank/DDBJ whole genome shotgun (WGS) entry which is preliminary data.</text>
</comment>
<dbReference type="InterPro" id="IPR016197">
    <property type="entry name" value="Chromo-like_dom_sf"/>
</dbReference>
<dbReference type="Proteomes" id="UP001174997">
    <property type="component" value="Unassembled WGS sequence"/>
</dbReference>
<feature type="compositionally biased region" description="Low complexity" evidence="2">
    <location>
        <begin position="453"/>
        <end position="463"/>
    </location>
</feature>
<reference evidence="4" key="1">
    <citation type="submission" date="2023-06" db="EMBL/GenBank/DDBJ databases">
        <title>Genome-scale phylogeny and comparative genomics of the fungal order Sordariales.</title>
        <authorList>
            <consortium name="Lawrence Berkeley National Laboratory"/>
            <person name="Hensen N."/>
            <person name="Bonometti L."/>
            <person name="Westerberg I."/>
            <person name="Brannstrom I.O."/>
            <person name="Guillou S."/>
            <person name="Cros-Aarteil S."/>
            <person name="Calhoun S."/>
            <person name="Haridas S."/>
            <person name="Kuo A."/>
            <person name="Mondo S."/>
            <person name="Pangilinan J."/>
            <person name="Riley R."/>
            <person name="Labutti K."/>
            <person name="Andreopoulos B."/>
            <person name="Lipzen A."/>
            <person name="Chen C."/>
            <person name="Yanf M."/>
            <person name="Daum C."/>
            <person name="Ng V."/>
            <person name="Clum A."/>
            <person name="Steindorff A."/>
            <person name="Ohm R."/>
            <person name="Martin F."/>
            <person name="Silar P."/>
            <person name="Natvig D."/>
            <person name="Lalanne C."/>
            <person name="Gautier V."/>
            <person name="Ament-Velasquez S.L."/>
            <person name="Kruys A."/>
            <person name="Hutchinson M.I."/>
            <person name="Powell A.J."/>
            <person name="Barry K."/>
            <person name="Miller A.N."/>
            <person name="Grigoriev I.V."/>
            <person name="Debuchy R."/>
            <person name="Gladieux P."/>
            <person name="Thoren M.H."/>
            <person name="Johannesson H."/>
        </authorList>
    </citation>
    <scope>NUCLEOTIDE SEQUENCE</scope>
    <source>
        <strain evidence="4">CBS 307.81</strain>
    </source>
</reference>
<gene>
    <name evidence="4" type="ORF">QBC41DRAFT_352159</name>
</gene>
<dbReference type="Gene3D" id="3.40.50.12360">
    <property type="match status" value="1"/>
</dbReference>
<feature type="compositionally biased region" description="Low complexity" evidence="2">
    <location>
        <begin position="420"/>
        <end position="437"/>
    </location>
</feature>
<feature type="compositionally biased region" description="Polar residues" evidence="2">
    <location>
        <begin position="170"/>
        <end position="181"/>
    </location>
</feature>
<evidence type="ECO:0000313" key="5">
    <source>
        <dbReference type="Proteomes" id="UP001174997"/>
    </source>
</evidence>
<comment type="subunit">
    <text evidence="1">Component of the NuA4 histone acetyltransferase complex.</text>
</comment>
<evidence type="ECO:0000313" key="4">
    <source>
        <dbReference type="EMBL" id="KAK0674006.1"/>
    </source>
</evidence>
<feature type="region of interest" description="Disordered" evidence="2">
    <location>
        <begin position="635"/>
        <end position="663"/>
    </location>
</feature>
<feature type="region of interest" description="Disordered" evidence="2">
    <location>
        <begin position="80"/>
        <end position="140"/>
    </location>
</feature>
<organism evidence="4 5">
    <name type="scientific">Cercophora samala</name>
    <dbReference type="NCBI Taxonomy" id="330535"/>
    <lineage>
        <taxon>Eukaryota</taxon>
        <taxon>Fungi</taxon>
        <taxon>Dikarya</taxon>
        <taxon>Ascomycota</taxon>
        <taxon>Pezizomycotina</taxon>
        <taxon>Sordariomycetes</taxon>
        <taxon>Sordariomycetidae</taxon>
        <taxon>Sordariales</taxon>
        <taxon>Lasiosphaeriaceae</taxon>
        <taxon>Cercophora</taxon>
    </lineage>
</organism>
<evidence type="ECO:0000256" key="1">
    <source>
        <dbReference type="ARBA" id="ARBA00011353"/>
    </source>
</evidence>
<name>A0AA39ZMV3_9PEZI</name>
<protein>
    <recommendedName>
        <fullName evidence="3">Chromo domain-containing protein</fullName>
    </recommendedName>
</protein>
<dbReference type="Gene3D" id="2.40.50.40">
    <property type="match status" value="1"/>
</dbReference>
<feature type="region of interest" description="Disordered" evidence="2">
    <location>
        <begin position="1067"/>
        <end position="1106"/>
    </location>
</feature>
<feature type="compositionally biased region" description="Polar residues" evidence="2">
    <location>
        <begin position="347"/>
        <end position="357"/>
    </location>
</feature>
<feature type="compositionally biased region" description="Low complexity" evidence="2">
    <location>
        <begin position="244"/>
        <end position="262"/>
    </location>
</feature>
<dbReference type="SUPFAM" id="SSF54160">
    <property type="entry name" value="Chromo domain-like"/>
    <property type="match status" value="1"/>
</dbReference>
<dbReference type="PROSITE" id="PS50013">
    <property type="entry name" value="CHROMO_2"/>
    <property type="match status" value="1"/>
</dbReference>
<feature type="compositionally biased region" description="Basic and acidic residues" evidence="2">
    <location>
        <begin position="334"/>
        <end position="346"/>
    </location>
</feature>
<feature type="compositionally biased region" description="Acidic residues" evidence="2">
    <location>
        <begin position="104"/>
        <end position="113"/>
    </location>
</feature>
<feature type="compositionally biased region" description="Low complexity" evidence="2">
    <location>
        <begin position="1400"/>
        <end position="1415"/>
    </location>
</feature>
<feature type="compositionally biased region" description="Basic and acidic residues" evidence="2">
    <location>
        <begin position="287"/>
        <end position="297"/>
    </location>
</feature>
<feature type="compositionally biased region" description="Basic and acidic residues" evidence="2">
    <location>
        <begin position="114"/>
        <end position="124"/>
    </location>
</feature>
<dbReference type="GO" id="GO:0006338">
    <property type="term" value="P:chromatin remodeling"/>
    <property type="evidence" value="ECO:0007669"/>
    <property type="project" value="UniProtKB-ARBA"/>
</dbReference>
<evidence type="ECO:0000259" key="3">
    <source>
        <dbReference type="PROSITE" id="PS50013"/>
    </source>
</evidence>
<feature type="compositionally biased region" description="Polar residues" evidence="2">
    <location>
        <begin position="194"/>
        <end position="230"/>
    </location>
</feature>
<proteinExistence type="predicted"/>
<feature type="compositionally biased region" description="Low complexity" evidence="2">
    <location>
        <begin position="184"/>
        <end position="193"/>
    </location>
</feature>
<feature type="region of interest" description="Disordered" evidence="2">
    <location>
        <begin position="1348"/>
        <end position="1433"/>
    </location>
</feature>
<feature type="compositionally biased region" description="Basic residues" evidence="2">
    <location>
        <begin position="1"/>
        <end position="19"/>
    </location>
</feature>
<dbReference type="EMBL" id="JAULSY010000003">
    <property type="protein sequence ID" value="KAK0674006.1"/>
    <property type="molecule type" value="Genomic_DNA"/>
</dbReference>
<sequence>MPARRKATSKPPKAKHRKATRDPTPEEEYQVRGILDEKVERGKLFYLVDWEDSPEGQSYDPTWEPAKHVNELAINEWEAEKKKKKLAVKRQESRKRSASSVPEAAEDEDEEDDARPAKRAKGDDSGYTSPELELGVEVDNIPKKAGQQLVLEIHPPSQLDPDDYQLFTASQLSFKNSSQHDSASHTNSNESSSGKVLSQRTIPDSQATGESEPTSTIPETVLASQSQEQRLVSVEREQQQALDSQVESEQLQQAESEQLQQAESEEHGEEQLGEEQQQKVGQNPEEEQSKEQQKSSQEEESQTTNTLNNDEAISVHLESLIPSRQPDPSGQPDNHNRSHEFREENNHSQCSTFSGFLTQPDYAHLNNSDCGEVASATVAEADQGKEVNRDSQVTVNEHRSTSAPVESSIPSASNAPRADSPQVSSPEPSSSGWQSQQAQLVDPIVPLSSNFDQIQTQTQTQTQERSQSVEEIVPETAQKERAAIATANTTKLPVSDTHWARAASSGSVPPRSSTFPTTHILLRRSETEPLRPVSASHQSKMGPTPPPAKEPDAVDALRAALPDWMLHPEPEPEPVPEPEPAPEPAVQSHNPEPSFPVSEEVQSQTPQPSFPVSEEVRLQHPQLSVPMSELVELQHPQQSFRSEARSSPPSPITAPISSRSLPQRSAVDAVDALRESIGLHNGSFLEAPQSDHPPEGLTLSSTELPVIGTHHHRLEMEYENLPTTVAPSDLTTSADLSRGVDEGPAMSNPLFSVHDVEPLGAATMDSDHEEAQDMDENPIELRQFVVTLPMAANTRSLYVDTIALNLQVMTEFGNAFCDSASQVPDDALTARIDGFFNRLNDLVDLPAFDDDTFHQLNSEGMLKHAINSNSKFSFVYEFLKTLRWLNFRILIVSRPGRPLKYLEEIVAQEIPQSPLSKTYAVLSTESPEHVSEQTSVIVAEAGQDLSKIGGQLDVVILFDHEARQVNLPSKISYESTIFLSLATICSLEHILLQLREMASYPEMSPLEIRNALCQVTALLVRHLKDPQHAPPPHEVAVTFASFLENPENDIDYVSQPLPISVEEMWESQPQTQADNAELSRRKRPLDDDQDVMPKRRKTGRASSSVPMSELLRDTLARHPVSNVQSAELAEVPVAQLEAMAFQIFKLESLVGDLVTVNAKLREHTDPLEKELESWRGTLNTLHVRYTDALNDRSDFEKECKQAKKVAAAATDKLEAVKAEVASLREHNKTLESKLAEATLAMEQSTVPDIARFAQLEKELAETKTRAEKAEKKAAALSNEADFVRQNYQNASSYQQEQNDEMKRLREEIADLRTRANDNIVKIQQIHAANELADHQRQLAELQALVRDRERELDVSRAENQQLKNGRRETRGGSTPRSPRIGAMGGVMPSPRPGRAGAGSRGTSPAAAASSDPAVPGMTYAPAGANGRWNHLRD</sequence>
<feature type="region of interest" description="Disordered" evidence="2">
    <location>
        <begin position="523"/>
        <end position="617"/>
    </location>
</feature>
<feature type="domain" description="Chromo" evidence="3">
    <location>
        <begin position="29"/>
        <end position="69"/>
    </location>
</feature>